<sequence>MASGSTVVPSSDVENEFSNITCNHFPDDFVFGTGTSAYQNEGGAAKGGIEALVCGMFLP</sequence>
<proteinExistence type="inferred from homology"/>
<comment type="similarity">
    <text evidence="1">Belongs to the glycosyl hydrolase 1 family.</text>
</comment>
<dbReference type="Pfam" id="PF00232">
    <property type="entry name" value="Glyco_hydro_1"/>
    <property type="match status" value="1"/>
</dbReference>
<dbReference type="Proteomes" id="UP001632038">
    <property type="component" value="Unassembled WGS sequence"/>
</dbReference>
<dbReference type="InterPro" id="IPR001360">
    <property type="entry name" value="Glyco_hydro_1"/>
</dbReference>
<dbReference type="InterPro" id="IPR017853">
    <property type="entry name" value="GH"/>
</dbReference>
<dbReference type="EMBL" id="JAVIJP010000007">
    <property type="protein sequence ID" value="KAL3650727.1"/>
    <property type="molecule type" value="Genomic_DNA"/>
</dbReference>
<dbReference type="SUPFAM" id="SSF51445">
    <property type="entry name" value="(Trans)glycosidases"/>
    <property type="match status" value="1"/>
</dbReference>
<organism evidence="3 4">
    <name type="scientific">Castilleja foliolosa</name>
    <dbReference type="NCBI Taxonomy" id="1961234"/>
    <lineage>
        <taxon>Eukaryota</taxon>
        <taxon>Viridiplantae</taxon>
        <taxon>Streptophyta</taxon>
        <taxon>Embryophyta</taxon>
        <taxon>Tracheophyta</taxon>
        <taxon>Spermatophyta</taxon>
        <taxon>Magnoliopsida</taxon>
        <taxon>eudicotyledons</taxon>
        <taxon>Gunneridae</taxon>
        <taxon>Pentapetalae</taxon>
        <taxon>asterids</taxon>
        <taxon>lamiids</taxon>
        <taxon>Lamiales</taxon>
        <taxon>Orobanchaceae</taxon>
        <taxon>Pedicularideae</taxon>
        <taxon>Castillejinae</taxon>
        <taxon>Castilleja</taxon>
    </lineage>
</organism>
<evidence type="ECO:0000313" key="4">
    <source>
        <dbReference type="Proteomes" id="UP001632038"/>
    </source>
</evidence>
<evidence type="ECO:0000313" key="3">
    <source>
        <dbReference type="EMBL" id="KAL3650727.1"/>
    </source>
</evidence>
<dbReference type="PROSITE" id="PS00653">
    <property type="entry name" value="GLYCOSYL_HYDROL_F1_2"/>
    <property type="match status" value="1"/>
</dbReference>
<name>A0ABD3E8W6_9LAMI</name>
<dbReference type="InterPro" id="IPR033132">
    <property type="entry name" value="GH_1_N_CS"/>
</dbReference>
<evidence type="ECO:0000256" key="1">
    <source>
        <dbReference type="ARBA" id="ARBA00010838"/>
    </source>
</evidence>
<evidence type="ECO:0008006" key="5">
    <source>
        <dbReference type="Google" id="ProtNLM"/>
    </source>
</evidence>
<comment type="caution">
    <text evidence="3">The sequence shown here is derived from an EMBL/GenBank/DDBJ whole genome shotgun (WGS) entry which is preliminary data.</text>
</comment>
<evidence type="ECO:0000256" key="2">
    <source>
        <dbReference type="ARBA" id="ARBA00022801"/>
    </source>
</evidence>
<dbReference type="AlphaFoldDB" id="A0ABD3E8W6"/>
<dbReference type="Gene3D" id="3.20.20.80">
    <property type="entry name" value="Glycosidases"/>
    <property type="match status" value="1"/>
</dbReference>
<accession>A0ABD3E8W6</accession>
<dbReference type="GO" id="GO:0016787">
    <property type="term" value="F:hydrolase activity"/>
    <property type="evidence" value="ECO:0007669"/>
    <property type="project" value="UniProtKB-KW"/>
</dbReference>
<protein>
    <recommendedName>
        <fullName evidence="5">Beta-glucosidase</fullName>
    </recommendedName>
</protein>
<gene>
    <name evidence="3" type="ORF">CASFOL_007130</name>
</gene>
<keyword evidence="2" id="KW-0378">Hydrolase</keyword>
<keyword evidence="4" id="KW-1185">Reference proteome</keyword>
<reference evidence="4" key="1">
    <citation type="journal article" date="2024" name="IScience">
        <title>Strigolactones Initiate the Formation of Haustorium-like Structures in Castilleja.</title>
        <authorList>
            <person name="Buerger M."/>
            <person name="Peterson D."/>
            <person name="Chory J."/>
        </authorList>
    </citation>
    <scope>NUCLEOTIDE SEQUENCE [LARGE SCALE GENOMIC DNA]</scope>
</reference>